<evidence type="ECO:0000313" key="7">
    <source>
        <dbReference type="EMBL" id="CAI6334585.1"/>
    </source>
</evidence>
<dbReference type="EMBL" id="CAOQHR010000005">
    <property type="protein sequence ID" value="CAI6334585.1"/>
    <property type="molecule type" value="Genomic_DNA"/>
</dbReference>
<keyword evidence="2 6" id="KW-0812">Transmembrane</keyword>
<feature type="compositionally biased region" description="Polar residues" evidence="5">
    <location>
        <begin position="65"/>
        <end position="85"/>
    </location>
</feature>
<accession>A0A9W4UEN2</accession>
<dbReference type="PANTHER" id="PTHR46494">
    <property type="entry name" value="CORA FAMILY METAL ION TRANSPORTER (EUROFUNG)"/>
    <property type="match status" value="1"/>
</dbReference>
<dbReference type="AlphaFoldDB" id="A0A9W4UEN2"/>
<evidence type="ECO:0000256" key="2">
    <source>
        <dbReference type="ARBA" id="ARBA00022692"/>
    </source>
</evidence>
<dbReference type="GO" id="GO:0050897">
    <property type="term" value="F:cobalt ion binding"/>
    <property type="evidence" value="ECO:0007669"/>
    <property type="project" value="TreeGrafter"/>
</dbReference>
<dbReference type="Proteomes" id="UP001152607">
    <property type="component" value="Unassembled WGS sequence"/>
</dbReference>
<dbReference type="GO" id="GO:0000287">
    <property type="term" value="F:magnesium ion binding"/>
    <property type="evidence" value="ECO:0007669"/>
    <property type="project" value="TreeGrafter"/>
</dbReference>
<name>A0A9W4UEN2_9PLEO</name>
<dbReference type="GO" id="GO:0015095">
    <property type="term" value="F:magnesium ion transmembrane transporter activity"/>
    <property type="evidence" value="ECO:0007669"/>
    <property type="project" value="TreeGrafter"/>
</dbReference>
<organism evidence="7 8">
    <name type="scientific">Periconia digitata</name>
    <dbReference type="NCBI Taxonomy" id="1303443"/>
    <lineage>
        <taxon>Eukaryota</taxon>
        <taxon>Fungi</taxon>
        <taxon>Dikarya</taxon>
        <taxon>Ascomycota</taxon>
        <taxon>Pezizomycotina</taxon>
        <taxon>Dothideomycetes</taxon>
        <taxon>Pleosporomycetidae</taxon>
        <taxon>Pleosporales</taxon>
        <taxon>Massarineae</taxon>
        <taxon>Periconiaceae</taxon>
        <taxon>Periconia</taxon>
    </lineage>
</organism>
<evidence type="ECO:0000313" key="8">
    <source>
        <dbReference type="Proteomes" id="UP001152607"/>
    </source>
</evidence>
<feature type="compositionally biased region" description="Basic and acidic residues" evidence="5">
    <location>
        <begin position="783"/>
        <end position="797"/>
    </location>
</feature>
<feature type="transmembrane region" description="Helical" evidence="6">
    <location>
        <begin position="531"/>
        <end position="549"/>
    </location>
</feature>
<evidence type="ECO:0000256" key="1">
    <source>
        <dbReference type="ARBA" id="ARBA00004651"/>
    </source>
</evidence>
<dbReference type="InterPro" id="IPR045863">
    <property type="entry name" value="CorA_TM1_TM2"/>
</dbReference>
<sequence>MTSQLDSSPHPSRRLHRTKPPLRPETLFFAIDMDESLSGIFIMCTCGFASPASLLPVAYMLHQTTGPSPQRTAETTPTDSRASRPNTREKHRPHRRKQSSGIEWHEPWTKDSFKDGRVLLIDYVAKDHIEDGRRKIVAQEFRNLDGLRRFYRNEDLSGQAALRVIHVQNASWALKYLFEKFNIDSRNDLVGTNFGRWAKYEKPQRRGGKPVLNGKTFRTQRDPWRGVSRAAFGCDYLKHYDKHKLANGEKMMELNRYDENDQPAYGYDVFVQRLSVYVQLNDGESGIPVDPDIQNPYKDANYDRYELMKKHYEATEANTKNGGYAQEKYIPKLESLDNGSTIILFESSQSRSVEDTLIGARQEIEQRWRRLTFYLPREETESDEQLTVECMDFILRDIFKAVAFSWERYINVCETHIGILEDKIYENPADESRAPELWTNSGLWLKVERLMYLHADIVKEMRNHLKDLASATLPEHTKWLEQSADEVEKLITLFQEGVLKPTDHLSDLMYKSVGIRDARHSLQLDLSMWRLSWITFIFLPLTFMCGFFGMNVDTFEDNPSIKWFFITTAPLFVVMIVTWYFVKHALASARQDPLRRGVYESLYHSLATEYPALWSRRGPREEVIPVGIWARIKWNLLLSWFSPEKTLLASRGTDPGDDELSAWSRIKRHLARRWLGRLAVLPMTPSQIELIDNDVEFAPEDLSTVAQLVNAATPIAMADGEPTAANRVRKKRSLFGRLRSPSPNGRTADRPLSETSDGRPGSGIMIEEKAASEDEGSAGEGEGEARQRAQRAAHQEGLRVPYRPMSG</sequence>
<dbReference type="GO" id="GO:0015087">
    <property type="term" value="F:cobalt ion transmembrane transporter activity"/>
    <property type="evidence" value="ECO:0007669"/>
    <property type="project" value="TreeGrafter"/>
</dbReference>
<feature type="compositionally biased region" description="Basic residues" evidence="5">
    <location>
        <begin position="89"/>
        <end position="98"/>
    </location>
</feature>
<dbReference type="PANTHER" id="PTHR46494:SF1">
    <property type="entry name" value="CORA FAMILY METAL ION TRANSPORTER (EUROFUNG)"/>
    <property type="match status" value="1"/>
</dbReference>
<evidence type="ECO:0000256" key="4">
    <source>
        <dbReference type="ARBA" id="ARBA00023136"/>
    </source>
</evidence>
<evidence type="ECO:0000256" key="5">
    <source>
        <dbReference type="SAM" id="MobiDB-lite"/>
    </source>
</evidence>
<feature type="region of interest" description="Disordered" evidence="5">
    <location>
        <begin position="65"/>
        <end position="103"/>
    </location>
</feature>
<keyword evidence="4 6" id="KW-0472">Membrane</keyword>
<gene>
    <name evidence="7" type="ORF">PDIGIT_LOCUS7646</name>
</gene>
<dbReference type="InterPro" id="IPR002523">
    <property type="entry name" value="MgTranspt_CorA/ZnTranspt_ZntB"/>
</dbReference>
<protein>
    <submittedName>
        <fullName evidence="7">Uncharacterized protein</fullName>
    </submittedName>
</protein>
<feature type="region of interest" description="Disordered" evidence="5">
    <location>
        <begin position="731"/>
        <end position="807"/>
    </location>
</feature>
<dbReference type="GO" id="GO:0005886">
    <property type="term" value="C:plasma membrane"/>
    <property type="evidence" value="ECO:0007669"/>
    <property type="project" value="UniProtKB-SubCell"/>
</dbReference>
<reference evidence="7" key="1">
    <citation type="submission" date="2023-01" db="EMBL/GenBank/DDBJ databases">
        <authorList>
            <person name="Van Ghelder C."/>
            <person name="Rancurel C."/>
        </authorList>
    </citation>
    <scope>NUCLEOTIDE SEQUENCE</scope>
    <source>
        <strain evidence="7">CNCM I-4278</strain>
    </source>
</reference>
<comment type="caution">
    <text evidence="7">The sequence shown here is derived from an EMBL/GenBank/DDBJ whole genome shotgun (WGS) entry which is preliminary data.</text>
</comment>
<feature type="transmembrane region" description="Helical" evidence="6">
    <location>
        <begin position="37"/>
        <end position="61"/>
    </location>
</feature>
<evidence type="ECO:0000256" key="3">
    <source>
        <dbReference type="ARBA" id="ARBA00022989"/>
    </source>
</evidence>
<feature type="transmembrane region" description="Helical" evidence="6">
    <location>
        <begin position="561"/>
        <end position="582"/>
    </location>
</feature>
<keyword evidence="3 6" id="KW-1133">Transmembrane helix</keyword>
<dbReference type="OrthoDB" id="194358at2759"/>
<dbReference type="Gene3D" id="1.20.58.340">
    <property type="entry name" value="Magnesium transport protein CorA, transmembrane region"/>
    <property type="match status" value="1"/>
</dbReference>
<comment type="subcellular location">
    <subcellularLocation>
        <location evidence="1">Cell membrane</location>
        <topology evidence="1">Multi-pass membrane protein</topology>
    </subcellularLocation>
</comment>
<keyword evidence="8" id="KW-1185">Reference proteome</keyword>
<proteinExistence type="predicted"/>
<evidence type="ECO:0000256" key="6">
    <source>
        <dbReference type="SAM" id="Phobius"/>
    </source>
</evidence>
<dbReference type="SUPFAM" id="SSF144083">
    <property type="entry name" value="Magnesium transport protein CorA, transmembrane region"/>
    <property type="match status" value="1"/>
</dbReference>
<dbReference type="Pfam" id="PF01544">
    <property type="entry name" value="CorA"/>
    <property type="match status" value="1"/>
</dbReference>